<dbReference type="Pfam" id="PF22848">
    <property type="entry name" value="ASD1_dom"/>
    <property type="match status" value="1"/>
</dbReference>
<feature type="signal peptide" evidence="1">
    <location>
        <begin position="1"/>
        <end position="27"/>
    </location>
</feature>
<dbReference type="SUPFAM" id="SSF51445">
    <property type="entry name" value="(Trans)glycosidases"/>
    <property type="match status" value="1"/>
</dbReference>
<feature type="chain" id="PRO_5028947415" description="Alpha-L-arabinofuranosidase 1 catalytic domain-containing protein" evidence="1">
    <location>
        <begin position="28"/>
        <end position="477"/>
    </location>
</feature>
<accession>A0A7D4PVQ4</accession>
<evidence type="ECO:0000259" key="2">
    <source>
        <dbReference type="Pfam" id="PF22848"/>
    </source>
</evidence>
<keyword evidence="1" id="KW-0732">Signal</keyword>
<keyword evidence="4" id="KW-1185">Reference proteome</keyword>
<dbReference type="KEGG" id="mmab:HQ865_16150"/>
<organism evidence="3 4">
    <name type="scientific">Mucilaginibacter mali</name>
    <dbReference type="NCBI Taxonomy" id="2740462"/>
    <lineage>
        <taxon>Bacteria</taxon>
        <taxon>Pseudomonadati</taxon>
        <taxon>Bacteroidota</taxon>
        <taxon>Sphingobacteriia</taxon>
        <taxon>Sphingobacteriales</taxon>
        <taxon>Sphingobacteriaceae</taxon>
        <taxon>Mucilaginibacter</taxon>
    </lineage>
</organism>
<gene>
    <name evidence="3" type="ORF">HQ865_16150</name>
</gene>
<evidence type="ECO:0000313" key="3">
    <source>
        <dbReference type="EMBL" id="QKJ31223.1"/>
    </source>
</evidence>
<evidence type="ECO:0000313" key="4">
    <source>
        <dbReference type="Proteomes" id="UP000505355"/>
    </source>
</evidence>
<dbReference type="GO" id="GO:0000272">
    <property type="term" value="P:polysaccharide catabolic process"/>
    <property type="evidence" value="ECO:0007669"/>
    <property type="project" value="TreeGrafter"/>
</dbReference>
<dbReference type="Proteomes" id="UP000505355">
    <property type="component" value="Chromosome"/>
</dbReference>
<dbReference type="InterPro" id="IPR017853">
    <property type="entry name" value="GH"/>
</dbReference>
<sequence>MLKPILKPAACLVIALSLSFITNHADAPDCTININAAEEQGIVSPNIMGFNIVYCYEGDAAWQSGKGKVPEMLSAIGTRQLRYPGGTVVTKFHWEKPTGQGWSDSWSPDYNPAKNTDPSTFMDIDEYLGVVKTQHTEPLVGINMGSGMKYNRVQEGVDEAIRLMKHCIASGVKVKYYYLDNEPYQPDANFTFTAEQYAESVNTYANAMRKIDPAIKIIVNTHPNTAMYTKQLLAIAGKNIDLVDVHMYWKFKNATYENWQKEGAMKHRGIAPYSEQRGIFEKIFADAGYPNIKMVVLEWNIGPQGPDHTPPTEEQAALMASEQFTQYIQSGLFMACFWPLSWPQQADWSSRALMKQKDNYKPNKMYQMFTQYANVLGQQKVSSTGSVQNVINLAVKSTDGKTAWVYIINKEQSKEMMNVSVALDGFKAKTYTATGFNGDDNGGDSLALHDVKINSVNATHFNVQIPKNSFTKITFKI</sequence>
<dbReference type="RefSeq" id="WP_173415889.1">
    <property type="nucleotide sequence ID" value="NZ_CP054139.1"/>
</dbReference>
<reference evidence="3 4" key="1">
    <citation type="submission" date="2020-05" db="EMBL/GenBank/DDBJ databases">
        <title>Mucilaginibacter mali sp. nov.</title>
        <authorList>
            <person name="Kim H.S."/>
            <person name="Lee K.C."/>
            <person name="Suh M.K."/>
            <person name="Kim J.-S."/>
            <person name="Han K.-I."/>
            <person name="Eom M.K."/>
            <person name="Shin Y.K."/>
            <person name="Lee J.-S."/>
        </authorList>
    </citation>
    <scope>NUCLEOTIDE SEQUENCE [LARGE SCALE GENOMIC DNA]</scope>
    <source>
        <strain evidence="3 4">G2-14</strain>
    </source>
</reference>
<protein>
    <recommendedName>
        <fullName evidence="2">Alpha-L-arabinofuranosidase 1 catalytic domain-containing protein</fullName>
    </recommendedName>
</protein>
<dbReference type="InterPro" id="IPR055235">
    <property type="entry name" value="ASD1_cat"/>
</dbReference>
<dbReference type="AlphaFoldDB" id="A0A7D4PVQ4"/>
<name>A0A7D4PVQ4_9SPHI</name>
<dbReference type="Gene3D" id="3.20.20.80">
    <property type="entry name" value="Glycosidases"/>
    <property type="match status" value="1"/>
</dbReference>
<proteinExistence type="predicted"/>
<evidence type="ECO:0000256" key="1">
    <source>
        <dbReference type="SAM" id="SignalP"/>
    </source>
</evidence>
<feature type="domain" description="Alpha-L-arabinofuranosidase 1 catalytic" evidence="2">
    <location>
        <begin position="73"/>
        <end position="253"/>
    </location>
</feature>
<dbReference type="EMBL" id="CP054139">
    <property type="protein sequence ID" value="QKJ31223.1"/>
    <property type="molecule type" value="Genomic_DNA"/>
</dbReference>
<dbReference type="PANTHER" id="PTHR43576">
    <property type="entry name" value="ALPHA-L-ARABINOFURANOSIDASE C-RELATED"/>
    <property type="match status" value="1"/>
</dbReference>